<evidence type="ECO:0000256" key="4">
    <source>
        <dbReference type="ARBA" id="ARBA00022692"/>
    </source>
</evidence>
<dbReference type="InterPro" id="IPR050922">
    <property type="entry name" value="LytR/CpsA/Psr_CW_biosynth"/>
</dbReference>
<proteinExistence type="inferred from homology"/>
<reference evidence="11 12" key="1">
    <citation type="submission" date="2020-10" db="EMBL/GenBank/DDBJ databases">
        <title>Bacillus sp. HD4P25, an endophyte from a halophyte.</title>
        <authorList>
            <person name="Sun J.-Q."/>
        </authorList>
    </citation>
    <scope>NUCLEOTIDE SEQUENCE [LARGE SCALE GENOMIC DNA]</scope>
    <source>
        <strain evidence="11 12">YIM 93174</strain>
    </source>
</reference>
<dbReference type="PANTHER" id="PTHR33392">
    <property type="entry name" value="POLYISOPRENYL-TEICHOIC ACID--PEPTIDOGLYCAN TEICHOIC ACID TRANSFERASE TAGU"/>
    <property type="match status" value="1"/>
</dbReference>
<dbReference type="Gene3D" id="3.40.630.190">
    <property type="entry name" value="LCP protein"/>
    <property type="match status" value="1"/>
</dbReference>
<dbReference type="HAMAP" id="MF_01140">
    <property type="entry name" value="TagU_transferase"/>
    <property type="match status" value="1"/>
</dbReference>
<feature type="topological domain" description="Extracellular" evidence="9">
    <location>
        <begin position="36"/>
        <end position="314"/>
    </location>
</feature>
<evidence type="ECO:0000256" key="9">
    <source>
        <dbReference type="HAMAP-Rule" id="MF_01140"/>
    </source>
</evidence>
<organism evidence="11 12">
    <name type="scientific">Litchfieldia luteola</name>
    <dbReference type="NCBI Taxonomy" id="682179"/>
    <lineage>
        <taxon>Bacteria</taxon>
        <taxon>Bacillati</taxon>
        <taxon>Bacillota</taxon>
        <taxon>Bacilli</taxon>
        <taxon>Bacillales</taxon>
        <taxon>Bacillaceae</taxon>
        <taxon>Litchfieldia</taxon>
    </lineage>
</organism>
<feature type="topological domain" description="Cytoplasmic" evidence="9">
    <location>
        <begin position="1"/>
        <end position="14"/>
    </location>
</feature>
<dbReference type="RefSeq" id="WP_193534686.1">
    <property type="nucleotide sequence ID" value="NZ_JADCLJ010000007.1"/>
</dbReference>
<evidence type="ECO:0000256" key="5">
    <source>
        <dbReference type="ARBA" id="ARBA00022968"/>
    </source>
</evidence>
<evidence type="ECO:0000256" key="1">
    <source>
        <dbReference type="ARBA" id="ARBA00006068"/>
    </source>
</evidence>
<dbReference type="InterPro" id="IPR023734">
    <property type="entry name" value="TagU"/>
</dbReference>
<evidence type="ECO:0000256" key="3">
    <source>
        <dbReference type="ARBA" id="ARBA00022679"/>
    </source>
</evidence>
<evidence type="ECO:0000256" key="8">
    <source>
        <dbReference type="ARBA" id="ARBA00023316"/>
    </source>
</evidence>
<dbReference type="InterPro" id="IPR004474">
    <property type="entry name" value="LytR_CpsA_psr"/>
</dbReference>
<dbReference type="Proteomes" id="UP001516662">
    <property type="component" value="Unassembled WGS sequence"/>
</dbReference>
<dbReference type="Pfam" id="PF03816">
    <property type="entry name" value="LytR_cpsA_psr"/>
    <property type="match status" value="1"/>
</dbReference>
<comment type="subcellular location">
    <subcellularLocation>
        <location evidence="9">Cell membrane</location>
        <topology evidence="9">Single-pass type II membrane protein</topology>
    </subcellularLocation>
</comment>
<keyword evidence="4 9" id="KW-0812">Transmembrane</keyword>
<comment type="caution">
    <text evidence="11">The sequence shown here is derived from an EMBL/GenBank/DDBJ whole genome shotgun (WGS) entry which is preliminary data.</text>
</comment>
<accession>A0ABR9QFH4</accession>
<evidence type="ECO:0000256" key="6">
    <source>
        <dbReference type="ARBA" id="ARBA00022989"/>
    </source>
</evidence>
<sequence>MGNRNWFTFSNRKKILITSSMILLLLLSSFIIYAPTVYQTVKKTIIAIHEPIQREVSEKRMQEVVFEEKDPISFLLMGVDEREGDRGRSDSLIVITVNPNSQSLKMVSIPRDTRTEIIGKGFEDKINHAFAFGGIEMVLTTVEHFLDIPIDYFIKVNMESFKDIVDVLGGVTVNNPFAFESDGIAFGEGEIVLDGEQALSFARMRYDDPRGDFGRQDRQKQIIGSIMDKGAGISSIVHFKEILQTIGNNVTTNLTFEEMYDIQKNYKKSRHNLETLALAGEGTMINQIYYYIVSEDDKEIVIGTLKEHLEIQSE</sequence>
<keyword evidence="8 9" id="KW-0961">Cell wall biogenesis/degradation</keyword>
<keyword evidence="5 9" id="KW-0735">Signal-anchor</keyword>
<evidence type="ECO:0000313" key="12">
    <source>
        <dbReference type="Proteomes" id="UP001516662"/>
    </source>
</evidence>
<comment type="function">
    <text evidence="9">May catalyze the final step in cell wall teichoic acid biosynthesis, the transfer of the anionic cell wall polymers (APs) from their lipid-linked precursor to the cell wall peptidoglycan (PG).</text>
</comment>
<evidence type="ECO:0000313" key="11">
    <source>
        <dbReference type="EMBL" id="MBE4907213.1"/>
    </source>
</evidence>
<protein>
    <recommendedName>
        <fullName evidence="9">Polyisoprenyl-teichoic acid--peptidoglycan teichoic acid transferase TagU</fullName>
        <ecNumber evidence="9">2.7.8.-</ecNumber>
    </recommendedName>
</protein>
<comment type="pathway">
    <text evidence="9">Cell wall biogenesis.</text>
</comment>
<dbReference type="PANTHER" id="PTHR33392:SF6">
    <property type="entry name" value="POLYISOPRENYL-TEICHOIC ACID--PEPTIDOGLYCAN TEICHOIC ACID TRANSFERASE TAGU"/>
    <property type="match status" value="1"/>
</dbReference>
<dbReference type="NCBIfam" id="TIGR00350">
    <property type="entry name" value="lytR_cpsA_psr"/>
    <property type="match status" value="1"/>
</dbReference>
<dbReference type="EMBL" id="JADCLJ010000007">
    <property type="protein sequence ID" value="MBE4907213.1"/>
    <property type="molecule type" value="Genomic_DNA"/>
</dbReference>
<name>A0ABR9QFH4_9BACI</name>
<feature type="domain" description="Cell envelope-related transcriptional attenuator" evidence="10">
    <location>
        <begin position="88"/>
        <end position="229"/>
    </location>
</feature>
<dbReference type="NCBIfam" id="NF006897">
    <property type="entry name" value="PRK09379.1"/>
    <property type="match status" value="1"/>
</dbReference>
<keyword evidence="12" id="KW-1185">Reference proteome</keyword>
<comment type="similarity">
    <text evidence="1 9">Belongs to the LytR/CpsA/Psr (LCP) family.</text>
</comment>
<gene>
    <name evidence="9" type="primary">tagU</name>
    <name evidence="11" type="ORF">IMZ08_03960</name>
</gene>
<keyword evidence="7 9" id="KW-0472">Membrane</keyword>
<keyword evidence="6 9" id="KW-1133">Transmembrane helix</keyword>
<evidence type="ECO:0000256" key="2">
    <source>
        <dbReference type="ARBA" id="ARBA00022475"/>
    </source>
</evidence>
<dbReference type="EC" id="2.7.8.-" evidence="9"/>
<keyword evidence="2 9" id="KW-1003">Cell membrane</keyword>
<keyword evidence="3 9" id="KW-0808">Transferase</keyword>
<evidence type="ECO:0000256" key="7">
    <source>
        <dbReference type="ARBA" id="ARBA00023136"/>
    </source>
</evidence>
<evidence type="ECO:0000259" key="10">
    <source>
        <dbReference type="Pfam" id="PF03816"/>
    </source>
</evidence>